<keyword evidence="4" id="KW-1185">Reference proteome</keyword>
<accession>A0ABW3K0K8</accession>
<name>A0ABW3K0K8_9BACT</name>
<evidence type="ECO:0000256" key="1">
    <source>
        <dbReference type="SAM" id="SignalP"/>
    </source>
</evidence>
<dbReference type="RefSeq" id="WP_377577480.1">
    <property type="nucleotide sequence ID" value="NZ_JBHTKA010000001.1"/>
</dbReference>
<feature type="domain" description="Outer membrane protein beta-barrel" evidence="2">
    <location>
        <begin position="25"/>
        <end position="213"/>
    </location>
</feature>
<dbReference type="Pfam" id="PF13568">
    <property type="entry name" value="OMP_b-brl_2"/>
    <property type="match status" value="1"/>
</dbReference>
<dbReference type="Proteomes" id="UP001597112">
    <property type="component" value="Unassembled WGS sequence"/>
</dbReference>
<organism evidence="3 4">
    <name type="scientific">Ohtaekwangia kribbensis</name>
    <dbReference type="NCBI Taxonomy" id="688913"/>
    <lineage>
        <taxon>Bacteria</taxon>
        <taxon>Pseudomonadati</taxon>
        <taxon>Bacteroidota</taxon>
        <taxon>Cytophagia</taxon>
        <taxon>Cytophagales</taxon>
        <taxon>Fulvivirgaceae</taxon>
        <taxon>Ohtaekwangia</taxon>
    </lineage>
</organism>
<gene>
    <name evidence="3" type="ORF">ACFQ21_08250</name>
</gene>
<evidence type="ECO:0000313" key="4">
    <source>
        <dbReference type="Proteomes" id="UP001597112"/>
    </source>
</evidence>
<keyword evidence="1" id="KW-0732">Signal</keyword>
<proteinExistence type="predicted"/>
<sequence>MSKKALILLFLFASVAAVQAQTFIPRAGITISTLQADDFVKEMDNEIQSQSGYVIGLAYNISVGTFAKGIFSLQPELSFVQKGFKVDATGDFAGSESYYHFTTHQEYTINYLEIPVLAKYEFGSEKLRIALQAGPSLGFGLDGKYKSTMHIQDEFEYDETTNTEGDIRFYDSDEVNTTSFDHNVDFGLQAGAGVTIFDRIALDVRYGMSMTNLNHEEKSKNRVLQLSVGVPLRF</sequence>
<protein>
    <submittedName>
        <fullName evidence="3">Porin family protein</fullName>
    </submittedName>
</protein>
<evidence type="ECO:0000313" key="3">
    <source>
        <dbReference type="EMBL" id="MFD0999294.1"/>
    </source>
</evidence>
<dbReference type="EMBL" id="JBHTKA010000001">
    <property type="protein sequence ID" value="MFD0999294.1"/>
    <property type="molecule type" value="Genomic_DNA"/>
</dbReference>
<reference evidence="4" key="1">
    <citation type="journal article" date="2019" name="Int. J. Syst. Evol. Microbiol.">
        <title>The Global Catalogue of Microorganisms (GCM) 10K type strain sequencing project: providing services to taxonomists for standard genome sequencing and annotation.</title>
        <authorList>
            <consortium name="The Broad Institute Genomics Platform"/>
            <consortium name="The Broad Institute Genome Sequencing Center for Infectious Disease"/>
            <person name="Wu L."/>
            <person name="Ma J."/>
        </authorList>
    </citation>
    <scope>NUCLEOTIDE SEQUENCE [LARGE SCALE GENOMIC DNA]</scope>
    <source>
        <strain evidence="4">CCUG 58938</strain>
    </source>
</reference>
<comment type="caution">
    <text evidence="3">The sequence shown here is derived from an EMBL/GenBank/DDBJ whole genome shotgun (WGS) entry which is preliminary data.</text>
</comment>
<dbReference type="InterPro" id="IPR025665">
    <property type="entry name" value="Beta-barrel_OMP_2"/>
</dbReference>
<feature type="signal peptide" evidence="1">
    <location>
        <begin position="1"/>
        <end position="20"/>
    </location>
</feature>
<feature type="chain" id="PRO_5047422731" evidence="1">
    <location>
        <begin position="21"/>
        <end position="234"/>
    </location>
</feature>
<evidence type="ECO:0000259" key="2">
    <source>
        <dbReference type="Pfam" id="PF13568"/>
    </source>
</evidence>